<dbReference type="SUPFAM" id="SSF89796">
    <property type="entry name" value="CoA-transferase family III (CaiB/BaiF)"/>
    <property type="match status" value="1"/>
</dbReference>
<sequence length="387" mass="40653">MAEPDGDGARRGPLAGVRVVELAGLGPAPFCAMLLADLGADVVRVQRPGDGGAPDGLLDRGKRSVAVDLKHERGPETVLGLVERADVLLEGYRPGVAERLGVGPQQCWQVRPSLVYGRMTGWGQDGPLASTAGHDIDYIALSGMLHALGRAGGPPQVPVNLLGDFGGGAMYLTVGVLAAVIQARGGGHGQVVDASIVDGSAHLGTMLFGMLSAGGWNTERGTNLLDTGAPFYDVYATSDGEYVAVGALEPRFYDELIERLGLTGEVPDRDDPANWPELRERLGEAFARGTRQEWAEVFADSDACVTPVLSMTEAAENPHVRARGTLTRSDGVLQPAPAPRFSHTPNPPLRPAPEPGADGASVLREWQVGNGDDLLESGAIRPNREDA</sequence>
<dbReference type="Pfam" id="PF02515">
    <property type="entry name" value="CoA_transf_3"/>
    <property type="match status" value="1"/>
</dbReference>
<name>A0A839E0B7_9PSEU</name>
<dbReference type="PANTHER" id="PTHR48228:SF5">
    <property type="entry name" value="ALPHA-METHYLACYL-COA RACEMASE"/>
    <property type="match status" value="1"/>
</dbReference>
<dbReference type="Gene3D" id="3.40.50.10540">
    <property type="entry name" value="Crotonobetainyl-coa:carnitine coa-transferase, domain 1"/>
    <property type="match status" value="1"/>
</dbReference>
<dbReference type="Gene3D" id="3.30.1540.10">
    <property type="entry name" value="formyl-coa transferase, domain 3"/>
    <property type="match status" value="1"/>
</dbReference>
<dbReference type="InterPro" id="IPR044855">
    <property type="entry name" value="CoA-Trfase_III_dom3_sf"/>
</dbReference>
<keyword evidence="2" id="KW-0413">Isomerase</keyword>
<evidence type="ECO:0000313" key="2">
    <source>
        <dbReference type="EMBL" id="MBA8825115.1"/>
    </source>
</evidence>
<keyword evidence="3" id="KW-1185">Reference proteome</keyword>
<gene>
    <name evidence="2" type="ORF">FHX42_002466</name>
</gene>
<dbReference type="PANTHER" id="PTHR48228">
    <property type="entry name" value="SUCCINYL-COA--D-CITRAMALATE COA-TRANSFERASE"/>
    <property type="match status" value="1"/>
</dbReference>
<proteinExistence type="predicted"/>
<dbReference type="EC" id="5.1.99.4" evidence="2"/>
<comment type="caution">
    <text evidence="2">The sequence shown here is derived from an EMBL/GenBank/DDBJ whole genome shotgun (WGS) entry which is preliminary data.</text>
</comment>
<accession>A0A839E0B7</accession>
<dbReference type="EMBL" id="JACGWZ010000003">
    <property type="protein sequence ID" value="MBA8825115.1"/>
    <property type="molecule type" value="Genomic_DNA"/>
</dbReference>
<feature type="region of interest" description="Disordered" evidence="1">
    <location>
        <begin position="368"/>
        <end position="387"/>
    </location>
</feature>
<dbReference type="GO" id="GO:0008111">
    <property type="term" value="F:alpha-methylacyl-CoA racemase activity"/>
    <property type="evidence" value="ECO:0007669"/>
    <property type="project" value="UniProtKB-EC"/>
</dbReference>
<reference evidence="2 3" key="1">
    <citation type="submission" date="2020-07" db="EMBL/GenBank/DDBJ databases">
        <title>Sequencing the genomes of 1000 actinobacteria strains.</title>
        <authorList>
            <person name="Klenk H.-P."/>
        </authorList>
    </citation>
    <scope>NUCLEOTIDE SEQUENCE [LARGE SCALE GENOMIC DNA]</scope>
    <source>
        <strain evidence="2 3">DSM 45975</strain>
    </source>
</reference>
<dbReference type="AlphaFoldDB" id="A0A839E0B7"/>
<dbReference type="InterPro" id="IPR003673">
    <property type="entry name" value="CoA-Trfase_fam_III"/>
</dbReference>
<dbReference type="InterPro" id="IPR023606">
    <property type="entry name" value="CoA-Trfase_III_dom_1_sf"/>
</dbReference>
<feature type="region of interest" description="Disordered" evidence="1">
    <location>
        <begin position="326"/>
        <end position="362"/>
    </location>
</feature>
<evidence type="ECO:0000256" key="1">
    <source>
        <dbReference type="SAM" id="MobiDB-lite"/>
    </source>
</evidence>
<protein>
    <submittedName>
        <fullName evidence="2">Alpha-methylacyl-CoA racemase</fullName>
        <ecNumber evidence="2">5.1.99.4</ecNumber>
    </submittedName>
</protein>
<dbReference type="InterPro" id="IPR050509">
    <property type="entry name" value="CoA-transferase_III"/>
</dbReference>
<dbReference type="Proteomes" id="UP000569329">
    <property type="component" value="Unassembled WGS sequence"/>
</dbReference>
<evidence type="ECO:0000313" key="3">
    <source>
        <dbReference type="Proteomes" id="UP000569329"/>
    </source>
</evidence>
<organism evidence="2 3">
    <name type="scientific">Halosaccharopolyspora lacisalsi</name>
    <dbReference type="NCBI Taxonomy" id="1000566"/>
    <lineage>
        <taxon>Bacteria</taxon>
        <taxon>Bacillati</taxon>
        <taxon>Actinomycetota</taxon>
        <taxon>Actinomycetes</taxon>
        <taxon>Pseudonocardiales</taxon>
        <taxon>Pseudonocardiaceae</taxon>
        <taxon>Halosaccharopolyspora</taxon>
    </lineage>
</organism>
<feature type="compositionally biased region" description="Pro residues" evidence="1">
    <location>
        <begin position="345"/>
        <end position="354"/>
    </location>
</feature>
<dbReference type="RefSeq" id="WP_182544349.1">
    <property type="nucleotide sequence ID" value="NZ_JACGWZ010000003.1"/>
</dbReference>